<evidence type="ECO:0000313" key="3">
    <source>
        <dbReference type="Proteomes" id="UP000092021"/>
    </source>
</evidence>
<dbReference type="EMBL" id="LWGZ01000291">
    <property type="protein sequence ID" value="OAX64658.1"/>
    <property type="molecule type" value="Genomic_DNA"/>
</dbReference>
<comment type="caution">
    <text evidence="2">The sequence shown here is derived from an EMBL/GenBank/DDBJ whole genome shotgun (WGS) entry which is preliminary data.</text>
</comment>
<feature type="non-terminal residue" evidence="2">
    <location>
        <position position="275"/>
    </location>
</feature>
<name>A0A657IVL7_9MICC</name>
<evidence type="ECO:0000256" key="1">
    <source>
        <dbReference type="SAM" id="MobiDB-lite"/>
    </source>
</evidence>
<dbReference type="AlphaFoldDB" id="A0A657IVL7"/>
<proteinExistence type="predicted"/>
<evidence type="ECO:0000313" key="2">
    <source>
        <dbReference type="EMBL" id="OAX64658.1"/>
    </source>
</evidence>
<gene>
    <name evidence="2" type="ORF">A5N15_03220</name>
</gene>
<sequence>MARVPSSRWSELARALPEGPLTYHPPREHHGHWSVTDAAGREVLCPHTPPTPEVVALLTRGLELIREEAGSTRSLRHPLPWIWPGAGAPALAAAEAGERAGNPVWNLRPLRKVTKFLRRQGMAFGEIVAIVADPEGTEPGRDGATIYVARGLRVVVGSDGETVLAVYPVGEPERAEPPVSTGRRCRGCPGPRRTGGFRAHGSHGFVALLRSRGFDVVDGGKHQRITHEDHPGLAVTLPSTPSDHRGRRTRSRRSGPCSASTCASRRPAARDRSPL</sequence>
<dbReference type="Proteomes" id="UP000092021">
    <property type="component" value="Unassembled WGS sequence"/>
</dbReference>
<feature type="region of interest" description="Disordered" evidence="1">
    <location>
        <begin position="223"/>
        <end position="275"/>
    </location>
</feature>
<accession>A0A657IVL7</accession>
<organism evidence="2 3">
    <name type="scientific">Rothia kristinae</name>
    <dbReference type="NCBI Taxonomy" id="37923"/>
    <lineage>
        <taxon>Bacteria</taxon>
        <taxon>Bacillati</taxon>
        <taxon>Actinomycetota</taxon>
        <taxon>Actinomycetes</taxon>
        <taxon>Micrococcales</taxon>
        <taxon>Micrococcaceae</taxon>
        <taxon>Rothia</taxon>
    </lineage>
</organism>
<reference evidence="2 3" key="1">
    <citation type="submission" date="2016-04" db="EMBL/GenBank/DDBJ databases">
        <title>Identification of putative biosynthetic pathways for the production of bioactive secondary metabolites by the marine actinomycete Kocuria kristinae RUTW2-3.</title>
        <authorList>
            <person name="Waterworth S.C."/>
            <person name="Walmsley T.A."/>
            <person name="Matongo T."/>
            <person name="Davies-Coleman M.T."/>
            <person name="Dorrington R.A."/>
        </authorList>
    </citation>
    <scope>NUCLEOTIDE SEQUENCE [LARGE SCALE GENOMIC DNA]</scope>
    <source>
        <strain evidence="2 3">RUTW4-5</strain>
    </source>
</reference>
<protein>
    <submittedName>
        <fullName evidence="2">Uncharacterized protein</fullName>
    </submittedName>
</protein>